<evidence type="ECO:0000313" key="7">
    <source>
        <dbReference type="EMBL" id="KAK7814370.1"/>
    </source>
</evidence>
<dbReference type="InterPro" id="IPR001680">
    <property type="entry name" value="WD40_rpt"/>
</dbReference>
<organism evidence="7 8">
    <name type="scientific">Myodes glareolus</name>
    <name type="common">Bank vole</name>
    <name type="synonym">Clethrionomys glareolus</name>
    <dbReference type="NCBI Taxonomy" id="447135"/>
    <lineage>
        <taxon>Eukaryota</taxon>
        <taxon>Metazoa</taxon>
        <taxon>Chordata</taxon>
        <taxon>Craniata</taxon>
        <taxon>Vertebrata</taxon>
        <taxon>Euteleostomi</taxon>
        <taxon>Mammalia</taxon>
        <taxon>Eutheria</taxon>
        <taxon>Euarchontoglires</taxon>
        <taxon>Glires</taxon>
        <taxon>Rodentia</taxon>
        <taxon>Myomorpha</taxon>
        <taxon>Muroidea</taxon>
        <taxon>Cricetidae</taxon>
        <taxon>Arvicolinae</taxon>
        <taxon>Myodes</taxon>
    </lineage>
</organism>
<keyword evidence="8" id="KW-1185">Reference proteome</keyword>
<dbReference type="Pfam" id="PF03066">
    <property type="entry name" value="Nucleoplasmin"/>
    <property type="match status" value="1"/>
</dbReference>
<proteinExistence type="predicted"/>
<evidence type="ECO:0000256" key="3">
    <source>
        <dbReference type="ARBA" id="ARBA00022574"/>
    </source>
</evidence>
<name>A0AAW0IIB2_MYOGA</name>
<dbReference type="EMBL" id="JBBHLL010000124">
    <property type="protein sequence ID" value="KAK7814370.1"/>
    <property type="molecule type" value="Genomic_DNA"/>
</dbReference>
<dbReference type="PANTHER" id="PTHR12442:SF5">
    <property type="entry name" value="DYNEIN AXONEMAL INTERMEDIATE CHAIN 3"/>
    <property type="match status" value="1"/>
</dbReference>
<reference evidence="7 8" key="1">
    <citation type="journal article" date="2023" name="bioRxiv">
        <title>Conserved and derived expression patterns and positive selection on dental genes reveal complex evolutionary context of ever-growing rodent molars.</title>
        <authorList>
            <person name="Calamari Z.T."/>
            <person name="Song A."/>
            <person name="Cohen E."/>
            <person name="Akter M."/>
            <person name="Roy R.D."/>
            <person name="Hallikas O."/>
            <person name="Christensen M.M."/>
            <person name="Li P."/>
            <person name="Marangoni P."/>
            <person name="Jernvall J."/>
            <person name="Klein O.D."/>
        </authorList>
    </citation>
    <scope>NUCLEOTIDE SEQUENCE [LARGE SCALE GENOMIC DNA]</scope>
    <source>
        <strain evidence="7">V071</strain>
    </source>
</reference>
<keyword evidence="3" id="KW-0853">WD repeat</keyword>
<dbReference type="Gene3D" id="2.60.120.340">
    <property type="entry name" value="Nucleoplasmin core domain"/>
    <property type="match status" value="1"/>
</dbReference>
<dbReference type="GO" id="GO:0045504">
    <property type="term" value="F:dynein heavy chain binding"/>
    <property type="evidence" value="ECO:0007669"/>
    <property type="project" value="TreeGrafter"/>
</dbReference>
<evidence type="ECO:0000259" key="6">
    <source>
        <dbReference type="Pfam" id="PF03066"/>
    </source>
</evidence>
<dbReference type="InterPro" id="IPR036824">
    <property type="entry name" value="Nucleoplasmin_core_dom_sf"/>
</dbReference>
<evidence type="ECO:0000256" key="1">
    <source>
        <dbReference type="ARBA" id="ARBA00004496"/>
    </source>
</evidence>
<feature type="region of interest" description="Disordered" evidence="5">
    <location>
        <begin position="696"/>
        <end position="725"/>
    </location>
</feature>
<keyword evidence="2" id="KW-0963">Cytoplasm</keyword>
<dbReference type="Proteomes" id="UP001488838">
    <property type="component" value="Unassembled WGS sequence"/>
</dbReference>
<keyword evidence="4" id="KW-0677">Repeat</keyword>
<accession>A0AAW0IIB2</accession>
<protein>
    <recommendedName>
        <fullName evidence="6">Nucleoplasmin core domain-containing protein</fullName>
    </recommendedName>
</protein>
<comment type="caution">
    <text evidence="7">The sequence shown here is derived from an EMBL/GenBank/DDBJ whole genome shotgun (WGS) entry which is preliminary data.</text>
</comment>
<dbReference type="FunFam" id="2.130.10.10:FF:001165">
    <property type="entry name" value="WD repeat-containing protein 63 isoform X3"/>
    <property type="match status" value="1"/>
</dbReference>
<dbReference type="Gene3D" id="2.130.10.10">
    <property type="entry name" value="YVTN repeat-like/Quinoprotein amine dehydrogenase"/>
    <property type="match status" value="2"/>
</dbReference>
<dbReference type="InterPro" id="IPR024057">
    <property type="entry name" value="Nucleoplasmin_core_dom"/>
</dbReference>
<feature type="compositionally biased region" description="Basic residues" evidence="5">
    <location>
        <begin position="10"/>
        <end position="23"/>
    </location>
</feature>
<dbReference type="PANTHER" id="PTHR12442">
    <property type="entry name" value="DYNEIN INTERMEDIATE CHAIN"/>
    <property type="match status" value="1"/>
</dbReference>
<dbReference type="GO" id="GO:0045503">
    <property type="term" value="F:dynein light chain binding"/>
    <property type="evidence" value="ECO:0007669"/>
    <property type="project" value="TreeGrafter"/>
</dbReference>
<evidence type="ECO:0000256" key="5">
    <source>
        <dbReference type="SAM" id="MobiDB-lite"/>
    </source>
</evidence>
<feature type="region of interest" description="Disordered" evidence="5">
    <location>
        <begin position="1"/>
        <end position="34"/>
    </location>
</feature>
<dbReference type="SUPFAM" id="SSF69203">
    <property type="entry name" value="Nucleoplasmin-like core domain"/>
    <property type="match status" value="1"/>
</dbReference>
<evidence type="ECO:0000313" key="8">
    <source>
        <dbReference type="Proteomes" id="UP001488838"/>
    </source>
</evidence>
<dbReference type="SMART" id="SM00320">
    <property type="entry name" value="WD40"/>
    <property type="match status" value="3"/>
</dbReference>
<evidence type="ECO:0000256" key="4">
    <source>
        <dbReference type="ARBA" id="ARBA00022737"/>
    </source>
</evidence>
<feature type="domain" description="Nucleoplasmin core" evidence="6">
    <location>
        <begin position="599"/>
        <end position="701"/>
    </location>
</feature>
<comment type="subcellular location">
    <subcellularLocation>
        <location evidence="1">Cytoplasm</location>
    </subcellularLocation>
</comment>
<gene>
    <name evidence="7" type="ORF">U0070_027028</name>
</gene>
<feature type="compositionally biased region" description="Acidic residues" evidence="5">
    <location>
        <begin position="710"/>
        <end position="722"/>
    </location>
</feature>
<dbReference type="GO" id="GO:0036159">
    <property type="term" value="P:inner dynein arm assembly"/>
    <property type="evidence" value="ECO:0007669"/>
    <property type="project" value="TreeGrafter"/>
</dbReference>
<dbReference type="SUPFAM" id="SSF50978">
    <property type="entry name" value="WD40 repeat-like"/>
    <property type="match status" value="1"/>
</dbReference>
<dbReference type="InterPro" id="IPR036322">
    <property type="entry name" value="WD40_repeat_dom_sf"/>
</dbReference>
<dbReference type="InterPro" id="IPR015943">
    <property type="entry name" value="WD40/YVTN_repeat-like_dom_sf"/>
</dbReference>
<dbReference type="AlphaFoldDB" id="A0AAW0IIB2"/>
<evidence type="ECO:0000256" key="2">
    <source>
        <dbReference type="ARBA" id="ARBA00022490"/>
    </source>
</evidence>
<dbReference type="InterPro" id="IPR050687">
    <property type="entry name" value="Dynein_IC"/>
</dbReference>
<dbReference type="GO" id="GO:0036156">
    <property type="term" value="C:inner dynein arm"/>
    <property type="evidence" value="ECO:0007669"/>
    <property type="project" value="TreeGrafter"/>
</dbReference>
<sequence length="984" mass="112304">MAPKAQKSPKGQKKGQHVKKKAKQPLLVAEEEEPVNMESMGHPEIYPLVLTTKTQEIFNCRADEDFTDEQTYKLIKKEDILADLLNRAAVSDFHPVKKIVREYPGDELLLVYDKDFKYGLNFYLIGTEEGKENFLKTPEVPEEQEEPKELAPEDMFVYKPPVSKPWVSLGSEKEIEEESVKESKRRVTYMISRKRSQFGAPVAFRDQNASSVKDAYIECASYLDKNYTLTQVEKDIGLQVIPEVKGTSTQTKWTFPKNATTQYYAREFSKEEKETLEQSKSLVDFLNNVSTSVEIALQQNEIMNTFINDWKNLAEEESTFGDKSDTHLKEYQSFTDLHSTMEKMITCVSWHPTIYGLIVVSVAVRLSFEERVHFSGKLLLQPSLILFWSFSDPIHPQLMLESPDDIFCFEFCPSDPNIIAGGCINGQVVLWDITSHADRIENIKAGGSRSKRTTLKINRMGSVFENRSGINCQLVTCSADCTICFWDIRPLKPTSTAAQTAAATTNNNTNSQQPVTEKKKEETIEIPFDVPSTFLHLDLSWKPLSKIKLSKGETNLDHCPTKLSLGEDPLLCRIQAERRAGLGVWEAGESRLVTMDSFFFGCELCGHTRSFTFKAEEEDDVEHMLALNRLCLTEGAKVECNVVDVVARDHDNQEIAASMASRRLSCRPMLSLDDLQLQPPVTFRLKWGSGSGPMRITGRHRAVPMNNDLSGEESEDEDSEQEEKDKMLNQIKALKAAEINPYHNLEAGLANMLKPIDEFCTKFFVGTEKPVNLYTVHDGAVHTVQRSPFYNDIILTIGGWNVAIWKEEVITGPLLQTCCAPKRYTAGHWSLTRPGVFYIGREDGYVDIWDLLEKTHEPAQSQNICITMITYIKPWTFSTKQQFIAIADYYGTLHILEIPVNYYFDREVKHLEYVQQRKLIRDQEKKEMALELVKKKTKIYTKTKEQMEAELKLEYDSYVELEKSVLFNLGLVKASEKVSYMEMI</sequence>
<dbReference type="GO" id="GO:0060294">
    <property type="term" value="P:cilium movement involved in cell motility"/>
    <property type="evidence" value="ECO:0007669"/>
    <property type="project" value="TreeGrafter"/>
</dbReference>